<feature type="domain" description="PPIase cyclophilin-type" evidence="4">
    <location>
        <begin position="136"/>
        <end position="286"/>
    </location>
</feature>
<evidence type="ECO:0000256" key="1">
    <source>
        <dbReference type="ARBA" id="ARBA00002388"/>
    </source>
</evidence>
<dbReference type="Gene3D" id="2.40.100.10">
    <property type="entry name" value="Cyclophilin-like"/>
    <property type="match status" value="1"/>
</dbReference>
<accession>A0A1I3YGD3</accession>
<evidence type="ECO:0000313" key="6">
    <source>
        <dbReference type="Proteomes" id="UP000199152"/>
    </source>
</evidence>
<dbReference type="SUPFAM" id="SSF50891">
    <property type="entry name" value="Cyclophilin-like"/>
    <property type="match status" value="1"/>
</dbReference>
<keyword evidence="2" id="KW-0812">Transmembrane</keyword>
<dbReference type="AlphaFoldDB" id="A0A1I3YGD3"/>
<keyword evidence="2" id="KW-1133">Transmembrane helix</keyword>
<dbReference type="RefSeq" id="WP_245753195.1">
    <property type="nucleotide sequence ID" value="NZ_FOSW01000001.1"/>
</dbReference>
<evidence type="ECO:0000259" key="4">
    <source>
        <dbReference type="PROSITE" id="PS50072"/>
    </source>
</evidence>
<dbReference type="PANTHER" id="PTHR45625:SF3">
    <property type="entry name" value="PEPTIDYL-PROLYL CIS-TRANS ISOMERASE B-RELATED"/>
    <property type="match status" value="1"/>
</dbReference>
<sequence>MITVLFGLFGLIPAALAASRARKTGHSENRYWIAFGVSLIGSVALYIVAVLGVLSLFVTTVGSSDTPSAFTPDSVPAPSTDYIPAPTATNADGTVACNFIPDTSGNVNIIDVGTPPDAARTPTTGTSTLLMSTGQGDLTLTLDRATAPCAVSSFTFLAQQGFFDGSPCHREVNQETFGVLQCGDPSGTGQGGPSYKYGQEVTASTAYPRGTIAMANSGQVNSTGSQFFLCFTDTQLPPDYTAVGTVDEAGLAVLDTIAAAGNDGSFEPSPGGGAPNIPVVITAMTTQD</sequence>
<feature type="signal peptide" evidence="3">
    <location>
        <begin position="1"/>
        <end position="17"/>
    </location>
</feature>
<dbReference type="InterPro" id="IPR044666">
    <property type="entry name" value="Cyclophilin_A-like"/>
</dbReference>
<dbReference type="PANTHER" id="PTHR45625">
    <property type="entry name" value="PEPTIDYL-PROLYL CIS-TRANS ISOMERASE-RELATED"/>
    <property type="match status" value="1"/>
</dbReference>
<protein>
    <submittedName>
        <fullName evidence="5">Peptidyl-prolyl cis-trans isomerase B (Cyclophilin B)</fullName>
    </submittedName>
</protein>
<keyword evidence="3" id="KW-0732">Signal</keyword>
<evidence type="ECO:0000256" key="3">
    <source>
        <dbReference type="SAM" id="SignalP"/>
    </source>
</evidence>
<keyword evidence="5" id="KW-0413">Isomerase</keyword>
<dbReference type="STRING" id="504800.SAMN04488085_10126"/>
<dbReference type="EMBL" id="FOSW01000001">
    <property type="protein sequence ID" value="SFK30855.1"/>
    <property type="molecule type" value="Genomic_DNA"/>
</dbReference>
<keyword evidence="2" id="KW-0472">Membrane</keyword>
<organism evidence="5 6">
    <name type="scientific">Geodermatophilus ruber</name>
    <dbReference type="NCBI Taxonomy" id="504800"/>
    <lineage>
        <taxon>Bacteria</taxon>
        <taxon>Bacillati</taxon>
        <taxon>Actinomycetota</taxon>
        <taxon>Actinomycetes</taxon>
        <taxon>Geodermatophilales</taxon>
        <taxon>Geodermatophilaceae</taxon>
        <taxon>Geodermatophilus</taxon>
    </lineage>
</organism>
<dbReference type="PROSITE" id="PS50072">
    <property type="entry name" value="CSA_PPIASE_2"/>
    <property type="match status" value="1"/>
</dbReference>
<reference evidence="6" key="1">
    <citation type="submission" date="2016-10" db="EMBL/GenBank/DDBJ databases">
        <authorList>
            <person name="Varghese N."/>
            <person name="Submissions S."/>
        </authorList>
    </citation>
    <scope>NUCLEOTIDE SEQUENCE [LARGE SCALE GENOMIC DNA]</scope>
    <source>
        <strain evidence="6">DSM 45317</strain>
    </source>
</reference>
<keyword evidence="6" id="KW-1185">Reference proteome</keyword>
<dbReference type="InterPro" id="IPR029000">
    <property type="entry name" value="Cyclophilin-like_dom_sf"/>
</dbReference>
<dbReference type="Pfam" id="PF00160">
    <property type="entry name" value="Pro_isomerase"/>
    <property type="match status" value="1"/>
</dbReference>
<feature type="chain" id="PRO_5011790659" evidence="3">
    <location>
        <begin position="18"/>
        <end position="288"/>
    </location>
</feature>
<comment type="function">
    <text evidence="1">PPIases accelerate the folding of proteins. It catalyzes the cis-trans isomerization of proline imidic peptide bonds in oligopeptides.</text>
</comment>
<evidence type="ECO:0000256" key="2">
    <source>
        <dbReference type="SAM" id="Phobius"/>
    </source>
</evidence>
<dbReference type="InParanoid" id="A0A1I3YGD3"/>
<dbReference type="GO" id="GO:0003755">
    <property type="term" value="F:peptidyl-prolyl cis-trans isomerase activity"/>
    <property type="evidence" value="ECO:0007669"/>
    <property type="project" value="InterPro"/>
</dbReference>
<evidence type="ECO:0000313" key="5">
    <source>
        <dbReference type="EMBL" id="SFK30855.1"/>
    </source>
</evidence>
<proteinExistence type="predicted"/>
<gene>
    <name evidence="5" type="ORF">SAMN04488085_10126</name>
</gene>
<feature type="transmembrane region" description="Helical" evidence="2">
    <location>
        <begin position="33"/>
        <end position="58"/>
    </location>
</feature>
<dbReference type="Proteomes" id="UP000199152">
    <property type="component" value="Unassembled WGS sequence"/>
</dbReference>
<dbReference type="InterPro" id="IPR002130">
    <property type="entry name" value="Cyclophilin-type_PPIase_dom"/>
</dbReference>
<name>A0A1I3YGD3_9ACTN</name>